<evidence type="ECO:0000259" key="12">
    <source>
        <dbReference type="Pfam" id="PF08263"/>
    </source>
</evidence>
<evidence type="ECO:0000256" key="11">
    <source>
        <dbReference type="SAM" id="Phobius"/>
    </source>
</evidence>
<evidence type="ECO:0000259" key="13">
    <source>
        <dbReference type="Pfam" id="PF23598"/>
    </source>
</evidence>
<evidence type="ECO:0000256" key="10">
    <source>
        <dbReference type="ARBA" id="ARBA00023180"/>
    </source>
</evidence>
<evidence type="ECO:0000313" key="14">
    <source>
        <dbReference type="EMBL" id="KAG6515146.1"/>
    </source>
</evidence>
<keyword evidence="15" id="KW-1185">Reference proteome</keyword>
<dbReference type="SMART" id="SM00369">
    <property type="entry name" value="LRR_TYP"/>
    <property type="match status" value="11"/>
</dbReference>
<comment type="similarity">
    <text evidence="2">Belongs to the RLP family.</text>
</comment>
<dbReference type="Pfam" id="PF08263">
    <property type="entry name" value="LRRNT_2"/>
    <property type="match status" value="1"/>
</dbReference>
<evidence type="ECO:0000256" key="9">
    <source>
        <dbReference type="ARBA" id="ARBA00023136"/>
    </source>
</evidence>
<keyword evidence="6" id="KW-0732">Signal</keyword>
<dbReference type="InterPro" id="IPR032675">
    <property type="entry name" value="LRR_dom_sf"/>
</dbReference>
<keyword evidence="4" id="KW-0433">Leucine-rich repeat</keyword>
<keyword evidence="3" id="KW-1003">Cell membrane</keyword>
<name>A0A8J5LE84_ZINOF</name>
<keyword evidence="5 11" id="KW-0812">Transmembrane</keyword>
<dbReference type="AlphaFoldDB" id="A0A8J5LE84"/>
<dbReference type="PRINTS" id="PR00019">
    <property type="entry name" value="LEURICHRPT"/>
</dbReference>
<organism evidence="14 15">
    <name type="scientific">Zingiber officinale</name>
    <name type="common">Ginger</name>
    <name type="synonym">Amomum zingiber</name>
    <dbReference type="NCBI Taxonomy" id="94328"/>
    <lineage>
        <taxon>Eukaryota</taxon>
        <taxon>Viridiplantae</taxon>
        <taxon>Streptophyta</taxon>
        <taxon>Embryophyta</taxon>
        <taxon>Tracheophyta</taxon>
        <taxon>Spermatophyta</taxon>
        <taxon>Magnoliopsida</taxon>
        <taxon>Liliopsida</taxon>
        <taxon>Zingiberales</taxon>
        <taxon>Zingiberaceae</taxon>
        <taxon>Zingiber</taxon>
    </lineage>
</organism>
<gene>
    <name evidence="14" type="ORF">ZIOFF_025531</name>
</gene>
<dbReference type="InterPro" id="IPR013210">
    <property type="entry name" value="LRR_N_plant-typ"/>
</dbReference>
<keyword evidence="7" id="KW-0677">Repeat</keyword>
<dbReference type="Pfam" id="PF00560">
    <property type="entry name" value="LRR_1"/>
    <property type="match status" value="11"/>
</dbReference>
<dbReference type="FunFam" id="3.80.10.10:FF:000095">
    <property type="entry name" value="LRR receptor-like serine/threonine-protein kinase GSO1"/>
    <property type="match status" value="2"/>
</dbReference>
<dbReference type="SUPFAM" id="SSF52058">
    <property type="entry name" value="L domain-like"/>
    <property type="match status" value="1"/>
</dbReference>
<dbReference type="InterPro" id="IPR046956">
    <property type="entry name" value="RLP23-like"/>
</dbReference>
<comment type="subcellular location">
    <subcellularLocation>
        <location evidence="1">Cell membrane</location>
        <topology evidence="1">Single-pass type I membrane protein</topology>
    </subcellularLocation>
</comment>
<dbReference type="PROSITE" id="PS51450">
    <property type="entry name" value="LRR"/>
    <property type="match status" value="3"/>
</dbReference>
<dbReference type="FunFam" id="3.80.10.10:FF:000111">
    <property type="entry name" value="LRR receptor-like serine/threonine-protein kinase ERECTA"/>
    <property type="match status" value="1"/>
</dbReference>
<dbReference type="GO" id="GO:0005886">
    <property type="term" value="C:plasma membrane"/>
    <property type="evidence" value="ECO:0007669"/>
    <property type="project" value="UniProtKB-SubCell"/>
</dbReference>
<protein>
    <recommendedName>
        <fullName evidence="16">Leucine-rich repeat-containing N-terminal plant-type domain-containing protein</fullName>
    </recommendedName>
</protein>
<dbReference type="EMBL" id="JACMSC010000007">
    <property type="protein sequence ID" value="KAG6515146.1"/>
    <property type="molecule type" value="Genomic_DNA"/>
</dbReference>
<evidence type="ECO:0000313" key="15">
    <source>
        <dbReference type="Proteomes" id="UP000734854"/>
    </source>
</evidence>
<reference evidence="14 15" key="1">
    <citation type="submission" date="2020-08" db="EMBL/GenBank/DDBJ databases">
        <title>Plant Genome Project.</title>
        <authorList>
            <person name="Zhang R.-G."/>
        </authorList>
    </citation>
    <scope>NUCLEOTIDE SEQUENCE [LARGE SCALE GENOMIC DNA]</scope>
    <source>
        <tissue evidence="14">Rhizome</tissue>
    </source>
</reference>
<feature type="domain" description="Disease resistance R13L4/SHOC-2-like LRR" evidence="13">
    <location>
        <begin position="313"/>
        <end position="476"/>
    </location>
</feature>
<dbReference type="InterPro" id="IPR003591">
    <property type="entry name" value="Leu-rich_rpt_typical-subtyp"/>
</dbReference>
<dbReference type="InterPro" id="IPR001611">
    <property type="entry name" value="Leu-rich_rpt"/>
</dbReference>
<dbReference type="PANTHER" id="PTHR48063:SF112">
    <property type="entry name" value="RECEPTOR LIKE PROTEIN 30-LIKE"/>
    <property type="match status" value="1"/>
</dbReference>
<dbReference type="Proteomes" id="UP000734854">
    <property type="component" value="Unassembled WGS sequence"/>
</dbReference>
<evidence type="ECO:0000256" key="3">
    <source>
        <dbReference type="ARBA" id="ARBA00022475"/>
    </source>
</evidence>
<evidence type="ECO:0000256" key="8">
    <source>
        <dbReference type="ARBA" id="ARBA00022989"/>
    </source>
</evidence>
<feature type="transmembrane region" description="Helical" evidence="11">
    <location>
        <begin position="979"/>
        <end position="999"/>
    </location>
</feature>
<evidence type="ECO:0000256" key="6">
    <source>
        <dbReference type="ARBA" id="ARBA00022729"/>
    </source>
</evidence>
<dbReference type="Pfam" id="PF23598">
    <property type="entry name" value="LRR_14"/>
    <property type="match status" value="1"/>
</dbReference>
<dbReference type="PANTHER" id="PTHR48063">
    <property type="entry name" value="LRR RECEPTOR-LIKE KINASE"/>
    <property type="match status" value="1"/>
</dbReference>
<comment type="caution">
    <text evidence="14">The sequence shown here is derived from an EMBL/GenBank/DDBJ whole genome shotgun (WGS) entry which is preliminary data.</text>
</comment>
<evidence type="ECO:0000256" key="7">
    <source>
        <dbReference type="ARBA" id="ARBA00022737"/>
    </source>
</evidence>
<feature type="domain" description="Leucine-rich repeat-containing N-terminal plant-type" evidence="12">
    <location>
        <begin position="56"/>
        <end position="93"/>
    </location>
</feature>
<keyword evidence="8 11" id="KW-1133">Transmembrane helix</keyword>
<evidence type="ECO:0000256" key="5">
    <source>
        <dbReference type="ARBA" id="ARBA00022692"/>
    </source>
</evidence>
<keyword evidence="10" id="KW-0325">Glycoprotein</keyword>
<evidence type="ECO:0008006" key="16">
    <source>
        <dbReference type="Google" id="ProtNLM"/>
    </source>
</evidence>
<dbReference type="InterPro" id="IPR055414">
    <property type="entry name" value="LRR_R13L4/SHOC2-like"/>
</dbReference>
<keyword evidence="9 11" id="KW-0472">Membrane</keyword>
<dbReference type="Pfam" id="PF13516">
    <property type="entry name" value="LRR_6"/>
    <property type="match status" value="1"/>
</dbReference>
<evidence type="ECO:0000256" key="1">
    <source>
        <dbReference type="ARBA" id="ARBA00004251"/>
    </source>
</evidence>
<evidence type="ECO:0000256" key="2">
    <source>
        <dbReference type="ARBA" id="ARBA00009592"/>
    </source>
</evidence>
<accession>A0A8J5LE84</accession>
<evidence type="ECO:0000256" key="4">
    <source>
        <dbReference type="ARBA" id="ARBA00022614"/>
    </source>
</evidence>
<proteinExistence type="inferred from homology"/>
<dbReference type="SMART" id="SM00365">
    <property type="entry name" value="LRR_SD22"/>
    <property type="match status" value="7"/>
</dbReference>
<dbReference type="Gene3D" id="3.80.10.10">
    <property type="entry name" value="Ribonuclease Inhibitor"/>
    <property type="match status" value="4"/>
</dbReference>
<dbReference type="SUPFAM" id="SSF52047">
    <property type="entry name" value="RNI-like"/>
    <property type="match status" value="1"/>
</dbReference>
<sequence>MIQSSYSSITMSISCGCKGSYDSSKHATLFLVILLFSTRACCDDHPHASKRISCLESERSALLAIKSDLYNSDHWLSSWSGYDCCNWSGVACDNTTSHVIRLDVHYPLDPYVSYPEKSKVNPSLFELKHLKYLDLSFNNFDSTHMPSMISSLVHLEHLNLSNANFNGLIPQQLGNLSNLRYLNLSCCDYWYSPLWSNDLSWLSHLTSLEYLDMSCVNLSTTTNWLHQINYNSLEQLALSNCGLQDATGGAGTNNISSNKIEGNISVNATGKLKHLKLDGNSLTKVPLNMGSLFHLEYLDLSLNHITDMILLSMVNLSCLEHLDLQGNHITGEILLSLGNFIHLKYLDLSHNRITGEIPLSMGNLTSLIHLDVSSNEFYGCIPDVLGNLINLEELVLSDNNISCQIPGNIGKLHNLRYFNASMNYLMGQIPMSLGDLCNLEDLDLSENNIGGELTNLLDGLSKCPQGSKLQSFVVSHNNFTGSISTGLGQLTQLQDLYVSSNSLQGNMTDAHFSQLTNLWGLDISYNSLNLILLDDWLPPFHAYKIDMSYCHLGTRFPSWIRTQTTLQELSLSGVGLYGNIPSWFSDFIFNNSQLHLDISSNFLNGQLPSSLSTYMDLSNNSFEGTIPLNYRNPEAVQILLLSNNQINGCLPAFFCNFNILMVLHLSNNYLSGEVPNCNGSYPISLNFLHMNNNNLSGPFPSALRNSDELVSLDLGGNKFFGEIPNWVGRSFPLLKFLRLSSNSFDHAIPASIGNLTSLQVLDLSFNNLIGSIPSSISNFSSMVVKQNYTDLLYARSDHQAICESYANQLYRCEAVVNSFKDNIIITAKGLTNEYTNALSAVASIDLSNNNISGEIPKEITKLHGLDFLNLSNNHLIGRIPENLGAMKELESLDLSMNYLMGEIPVELSALSFLGSLNLSHNNLSGRIPTGGQLSTFNDSIYVGNEGLCGVPLPECPGDEANHSPYQAEDDDKLERVLDYAIIVIGFIVGFWTYLGVIFIKKTARITLFRMVDDMYDWMYVHLSLTFTKLKLKWQEKSLST</sequence>